<reference evidence="7" key="2">
    <citation type="submission" date="2023-05" db="EMBL/GenBank/DDBJ databases">
        <authorList>
            <consortium name="Lawrence Berkeley National Laboratory"/>
            <person name="Steindorff A."/>
            <person name="Hensen N."/>
            <person name="Bonometti L."/>
            <person name="Westerberg I."/>
            <person name="Brannstrom I.O."/>
            <person name="Guillou S."/>
            <person name="Cros-Aarteil S."/>
            <person name="Calhoun S."/>
            <person name="Haridas S."/>
            <person name="Kuo A."/>
            <person name="Mondo S."/>
            <person name="Pangilinan J."/>
            <person name="Riley R."/>
            <person name="Labutti K."/>
            <person name="Andreopoulos B."/>
            <person name="Lipzen A."/>
            <person name="Chen C."/>
            <person name="Yanf M."/>
            <person name="Daum C."/>
            <person name="Ng V."/>
            <person name="Clum A."/>
            <person name="Ohm R."/>
            <person name="Martin F."/>
            <person name="Silar P."/>
            <person name="Natvig D."/>
            <person name="Lalanne C."/>
            <person name="Gautier V."/>
            <person name="Ament-Velasquez S.L."/>
            <person name="Kruys A."/>
            <person name="Hutchinson M.I."/>
            <person name="Powell A.J."/>
            <person name="Barry K."/>
            <person name="Miller A.N."/>
            <person name="Grigoriev I.V."/>
            <person name="Debuchy R."/>
            <person name="Gladieux P."/>
            <person name="Thoren M.H."/>
            <person name="Johannesson H."/>
        </authorList>
    </citation>
    <scope>NUCLEOTIDE SEQUENCE</scope>
    <source>
        <strain evidence="7">CBS 538.74</strain>
    </source>
</reference>
<dbReference type="Pfam" id="PF03124">
    <property type="entry name" value="EXS"/>
    <property type="match status" value="1"/>
</dbReference>
<evidence type="ECO:0000256" key="4">
    <source>
        <dbReference type="ARBA" id="ARBA00023136"/>
    </source>
</evidence>
<evidence type="ECO:0000259" key="6">
    <source>
        <dbReference type="PROSITE" id="PS51380"/>
    </source>
</evidence>
<keyword evidence="8" id="KW-1185">Reference proteome</keyword>
<reference evidence="7" key="1">
    <citation type="journal article" date="2023" name="Mol. Phylogenet. Evol.">
        <title>Genome-scale phylogeny and comparative genomics of the fungal order Sordariales.</title>
        <authorList>
            <person name="Hensen N."/>
            <person name="Bonometti L."/>
            <person name="Westerberg I."/>
            <person name="Brannstrom I.O."/>
            <person name="Guillou S."/>
            <person name="Cros-Aarteil S."/>
            <person name="Calhoun S."/>
            <person name="Haridas S."/>
            <person name="Kuo A."/>
            <person name="Mondo S."/>
            <person name="Pangilinan J."/>
            <person name="Riley R."/>
            <person name="LaButti K."/>
            <person name="Andreopoulos B."/>
            <person name="Lipzen A."/>
            <person name="Chen C."/>
            <person name="Yan M."/>
            <person name="Daum C."/>
            <person name="Ng V."/>
            <person name="Clum A."/>
            <person name="Steindorff A."/>
            <person name="Ohm R.A."/>
            <person name="Martin F."/>
            <person name="Silar P."/>
            <person name="Natvig D.O."/>
            <person name="Lalanne C."/>
            <person name="Gautier V."/>
            <person name="Ament-Velasquez S.L."/>
            <person name="Kruys A."/>
            <person name="Hutchinson M.I."/>
            <person name="Powell A.J."/>
            <person name="Barry K."/>
            <person name="Miller A.N."/>
            <person name="Grigoriev I.V."/>
            <person name="Debuchy R."/>
            <person name="Gladieux P."/>
            <person name="Hiltunen Thoren M."/>
            <person name="Johannesson H."/>
        </authorList>
    </citation>
    <scope>NUCLEOTIDE SEQUENCE</scope>
    <source>
        <strain evidence="7">CBS 538.74</strain>
    </source>
</reference>
<accession>A0AAN6VT10</accession>
<sequence length="407" mass="46212">MDGDPAVEHQLDAFSVAFPLPYRIAFIVILAVWGWGLNLHFLHIRRIDVPALIRYPGRSNSAQTSHHHATYRLASFLSLTSAASILTFWLFTRRDPRRVINYDWLPMINLLVLAALFAIPLRRLSLSHTGRSRLLWTLRRVSVGGLAEAKDGKFGDILLADVLTSYAKILADLFVCLCMFLFAGRDGSATARPDRGCGGAVLVPLIMAVPSTIRLRQCLIEFVRVRSAPYKEATGWGGQHLANAAKYSTAFPVIVLGAMLRNQKDGSPGLFRAWVVACLLNSLYSFYWDVAKDWDLTLFSKERDSPEHPFGLRRTLLVHKPGVYYAVIVLDLVLRCTWMIKLSSRMDRISDFESSIFLIQFLEVFRRWVWIFFRVETEWIRNSSTGLGMDDMVLLGDYQGNKYADED</sequence>
<proteinExistence type="predicted"/>
<evidence type="ECO:0000256" key="1">
    <source>
        <dbReference type="ARBA" id="ARBA00004141"/>
    </source>
</evidence>
<dbReference type="AlphaFoldDB" id="A0AAN6VT10"/>
<dbReference type="InterPro" id="IPR004342">
    <property type="entry name" value="EXS_C"/>
</dbReference>
<feature type="transmembrane region" description="Helical" evidence="5">
    <location>
        <begin position="322"/>
        <end position="340"/>
    </location>
</feature>
<gene>
    <name evidence="7" type="ORF">C8A00DRAFT_40681</name>
</gene>
<keyword evidence="4 5" id="KW-0472">Membrane</keyword>
<comment type="caution">
    <text evidence="7">The sequence shown here is derived from an EMBL/GenBank/DDBJ whole genome shotgun (WGS) entry which is preliminary data.</text>
</comment>
<dbReference type="GO" id="GO:0016020">
    <property type="term" value="C:membrane"/>
    <property type="evidence" value="ECO:0007669"/>
    <property type="project" value="UniProtKB-SubCell"/>
</dbReference>
<name>A0AAN6VT10_9PEZI</name>
<dbReference type="Proteomes" id="UP001302745">
    <property type="component" value="Unassembled WGS sequence"/>
</dbReference>
<feature type="transmembrane region" description="Helical" evidence="5">
    <location>
        <begin position="20"/>
        <end position="37"/>
    </location>
</feature>
<evidence type="ECO:0000313" key="7">
    <source>
        <dbReference type="EMBL" id="KAK4156880.1"/>
    </source>
</evidence>
<dbReference type="PANTHER" id="PTHR10783">
    <property type="entry name" value="XENOTROPIC AND POLYTROPIC RETROVIRUS RECEPTOR 1-RELATED"/>
    <property type="match status" value="1"/>
</dbReference>
<feature type="transmembrane region" description="Helical" evidence="5">
    <location>
        <begin position="73"/>
        <end position="92"/>
    </location>
</feature>
<comment type="subcellular location">
    <subcellularLocation>
        <location evidence="1">Membrane</location>
        <topology evidence="1">Multi-pass membrane protein</topology>
    </subcellularLocation>
</comment>
<keyword evidence="2 5" id="KW-0812">Transmembrane</keyword>
<dbReference type="EMBL" id="MU856859">
    <property type="protein sequence ID" value="KAK4156880.1"/>
    <property type="molecule type" value="Genomic_DNA"/>
</dbReference>
<protein>
    <submittedName>
        <fullName evidence="7">EXS family-domain-containing protein</fullName>
    </submittedName>
</protein>
<feature type="transmembrane region" description="Helical" evidence="5">
    <location>
        <begin position="104"/>
        <end position="121"/>
    </location>
</feature>
<evidence type="ECO:0000256" key="5">
    <source>
        <dbReference type="SAM" id="Phobius"/>
    </source>
</evidence>
<keyword evidence="3 5" id="KW-1133">Transmembrane helix</keyword>
<dbReference type="GO" id="GO:0005737">
    <property type="term" value="C:cytoplasm"/>
    <property type="evidence" value="ECO:0007669"/>
    <property type="project" value="TreeGrafter"/>
</dbReference>
<evidence type="ECO:0000313" key="8">
    <source>
        <dbReference type="Proteomes" id="UP001302745"/>
    </source>
</evidence>
<organism evidence="7 8">
    <name type="scientific">Chaetomidium leptoderma</name>
    <dbReference type="NCBI Taxonomy" id="669021"/>
    <lineage>
        <taxon>Eukaryota</taxon>
        <taxon>Fungi</taxon>
        <taxon>Dikarya</taxon>
        <taxon>Ascomycota</taxon>
        <taxon>Pezizomycotina</taxon>
        <taxon>Sordariomycetes</taxon>
        <taxon>Sordariomycetidae</taxon>
        <taxon>Sordariales</taxon>
        <taxon>Chaetomiaceae</taxon>
        <taxon>Chaetomidium</taxon>
    </lineage>
</organism>
<evidence type="ECO:0000256" key="3">
    <source>
        <dbReference type="ARBA" id="ARBA00022989"/>
    </source>
</evidence>
<dbReference type="PANTHER" id="PTHR10783:SF46">
    <property type="entry name" value="PROTEIN ERD1 HOMOLOG 2"/>
    <property type="match status" value="1"/>
</dbReference>
<dbReference type="PROSITE" id="PS51380">
    <property type="entry name" value="EXS"/>
    <property type="match status" value="1"/>
</dbReference>
<evidence type="ECO:0000256" key="2">
    <source>
        <dbReference type="ARBA" id="ARBA00022692"/>
    </source>
</evidence>
<feature type="domain" description="EXS" evidence="6">
    <location>
        <begin position="194"/>
        <end position="406"/>
    </location>
</feature>
<feature type="transmembrane region" description="Helical" evidence="5">
    <location>
        <begin position="269"/>
        <end position="288"/>
    </location>
</feature>